<dbReference type="Proteomes" id="UP000789405">
    <property type="component" value="Unassembled WGS sequence"/>
</dbReference>
<accession>A0A9N9H2B1</accession>
<dbReference type="AlphaFoldDB" id="A0A9N9H2B1"/>
<evidence type="ECO:0000313" key="1">
    <source>
        <dbReference type="EMBL" id="CAG8652731.1"/>
    </source>
</evidence>
<keyword evidence="2" id="KW-1185">Reference proteome</keyword>
<gene>
    <name evidence="1" type="ORF">DERYTH_LOCUS10270</name>
</gene>
<dbReference type="EMBL" id="CAJVPY010005909">
    <property type="protein sequence ID" value="CAG8652731.1"/>
    <property type="molecule type" value="Genomic_DNA"/>
</dbReference>
<sequence length="157" mass="18369">MEIIYNVNKDELIEHNDDTNIICISNGDNTTLNKTTLKLNDTFKTWSEVNIVVSRYTKQNGFVAIKYRLELDAIDKSIVRQHVYKYWKAGVHSPKKMKDISLHYDSVTVKMNCEWQASFNFGKRATEICLTKIVNKHNYLYDTKTIELAPKNLRFSQ</sequence>
<comment type="caution">
    <text evidence="1">The sequence shown here is derived from an EMBL/GenBank/DDBJ whole genome shotgun (WGS) entry which is preliminary data.</text>
</comment>
<reference evidence="1" key="1">
    <citation type="submission" date="2021-06" db="EMBL/GenBank/DDBJ databases">
        <authorList>
            <person name="Kallberg Y."/>
            <person name="Tangrot J."/>
            <person name="Rosling A."/>
        </authorList>
    </citation>
    <scope>NUCLEOTIDE SEQUENCE</scope>
    <source>
        <strain evidence="1">MA453B</strain>
    </source>
</reference>
<feature type="non-terminal residue" evidence="1">
    <location>
        <position position="157"/>
    </location>
</feature>
<protein>
    <submittedName>
        <fullName evidence="1">11872_t:CDS:1</fullName>
    </submittedName>
</protein>
<evidence type="ECO:0000313" key="2">
    <source>
        <dbReference type="Proteomes" id="UP000789405"/>
    </source>
</evidence>
<name>A0A9N9H2B1_9GLOM</name>
<organism evidence="1 2">
    <name type="scientific">Dentiscutata erythropus</name>
    <dbReference type="NCBI Taxonomy" id="1348616"/>
    <lineage>
        <taxon>Eukaryota</taxon>
        <taxon>Fungi</taxon>
        <taxon>Fungi incertae sedis</taxon>
        <taxon>Mucoromycota</taxon>
        <taxon>Glomeromycotina</taxon>
        <taxon>Glomeromycetes</taxon>
        <taxon>Diversisporales</taxon>
        <taxon>Gigasporaceae</taxon>
        <taxon>Dentiscutata</taxon>
    </lineage>
</organism>
<proteinExistence type="predicted"/>
<dbReference type="OrthoDB" id="2429466at2759"/>